<evidence type="ECO:0000313" key="2">
    <source>
        <dbReference type="Proteomes" id="UP001432322"/>
    </source>
</evidence>
<dbReference type="Proteomes" id="UP001432322">
    <property type="component" value="Unassembled WGS sequence"/>
</dbReference>
<feature type="non-terminal residue" evidence="1">
    <location>
        <position position="1"/>
    </location>
</feature>
<sequence length="92" mass="10641">NTSFSSSHAPRLRKEKELLAQLKLQRIDHPSEVLYVSTVSCYSKLFGHMIEHAVYVFRNISDLFKHTPISVKVSYIENFLVKFSDLKCSYSS</sequence>
<reference evidence="1" key="1">
    <citation type="submission" date="2023-10" db="EMBL/GenBank/DDBJ databases">
        <title>Genome assembly of Pristionchus species.</title>
        <authorList>
            <person name="Yoshida K."/>
            <person name="Sommer R.J."/>
        </authorList>
    </citation>
    <scope>NUCLEOTIDE SEQUENCE</scope>
    <source>
        <strain evidence="1">RS5133</strain>
    </source>
</reference>
<feature type="non-terminal residue" evidence="1">
    <location>
        <position position="92"/>
    </location>
</feature>
<evidence type="ECO:0000313" key="1">
    <source>
        <dbReference type="EMBL" id="GMT22550.1"/>
    </source>
</evidence>
<gene>
    <name evidence="1" type="ORF">PFISCL1PPCAC_13847</name>
</gene>
<accession>A0AAV5VSS2</accession>
<name>A0AAV5VSS2_9BILA</name>
<proteinExistence type="predicted"/>
<dbReference type="EMBL" id="BTSY01000004">
    <property type="protein sequence ID" value="GMT22550.1"/>
    <property type="molecule type" value="Genomic_DNA"/>
</dbReference>
<organism evidence="1 2">
    <name type="scientific">Pristionchus fissidentatus</name>
    <dbReference type="NCBI Taxonomy" id="1538716"/>
    <lineage>
        <taxon>Eukaryota</taxon>
        <taxon>Metazoa</taxon>
        <taxon>Ecdysozoa</taxon>
        <taxon>Nematoda</taxon>
        <taxon>Chromadorea</taxon>
        <taxon>Rhabditida</taxon>
        <taxon>Rhabditina</taxon>
        <taxon>Diplogasteromorpha</taxon>
        <taxon>Diplogasteroidea</taxon>
        <taxon>Neodiplogasteridae</taxon>
        <taxon>Pristionchus</taxon>
    </lineage>
</organism>
<keyword evidence="2" id="KW-1185">Reference proteome</keyword>
<dbReference type="AlphaFoldDB" id="A0AAV5VSS2"/>
<comment type="caution">
    <text evidence="1">The sequence shown here is derived from an EMBL/GenBank/DDBJ whole genome shotgun (WGS) entry which is preliminary data.</text>
</comment>
<protein>
    <submittedName>
        <fullName evidence="1">Uncharacterized protein</fullName>
    </submittedName>
</protein>